<evidence type="ECO:0000256" key="1">
    <source>
        <dbReference type="SAM" id="MobiDB-lite"/>
    </source>
</evidence>
<keyword evidence="3" id="KW-1185">Reference proteome</keyword>
<feature type="compositionally biased region" description="Low complexity" evidence="1">
    <location>
        <begin position="713"/>
        <end position="722"/>
    </location>
</feature>
<feature type="compositionally biased region" description="Polar residues" evidence="1">
    <location>
        <begin position="272"/>
        <end position="290"/>
    </location>
</feature>
<feature type="compositionally biased region" description="Polar residues" evidence="1">
    <location>
        <begin position="81"/>
        <end position="91"/>
    </location>
</feature>
<feature type="compositionally biased region" description="Basic residues" evidence="1">
    <location>
        <begin position="470"/>
        <end position="480"/>
    </location>
</feature>
<dbReference type="GeneID" id="25283692"/>
<dbReference type="RefSeq" id="XP_013257718.1">
    <property type="nucleotide sequence ID" value="XM_013402264.1"/>
</dbReference>
<reference evidence="2 3" key="1">
    <citation type="submission" date="2013-03" db="EMBL/GenBank/DDBJ databases">
        <title>The Genome Sequence of Exophiala aquamarina CBS 119918.</title>
        <authorList>
            <consortium name="The Broad Institute Genomics Platform"/>
            <person name="Cuomo C."/>
            <person name="de Hoog S."/>
            <person name="Gorbushina A."/>
            <person name="Walker B."/>
            <person name="Young S.K."/>
            <person name="Zeng Q."/>
            <person name="Gargeya S."/>
            <person name="Fitzgerald M."/>
            <person name="Haas B."/>
            <person name="Abouelleil A."/>
            <person name="Allen A.W."/>
            <person name="Alvarado L."/>
            <person name="Arachchi H.M."/>
            <person name="Berlin A.M."/>
            <person name="Chapman S.B."/>
            <person name="Gainer-Dewar J."/>
            <person name="Goldberg J."/>
            <person name="Griggs A."/>
            <person name="Gujja S."/>
            <person name="Hansen M."/>
            <person name="Howarth C."/>
            <person name="Imamovic A."/>
            <person name="Ireland A."/>
            <person name="Larimer J."/>
            <person name="McCowan C."/>
            <person name="Murphy C."/>
            <person name="Pearson M."/>
            <person name="Poon T.W."/>
            <person name="Priest M."/>
            <person name="Roberts A."/>
            <person name="Saif S."/>
            <person name="Shea T."/>
            <person name="Sisk P."/>
            <person name="Sykes S."/>
            <person name="Wortman J."/>
            <person name="Nusbaum C."/>
            <person name="Birren B."/>
        </authorList>
    </citation>
    <scope>NUCLEOTIDE SEQUENCE [LARGE SCALE GENOMIC DNA]</scope>
    <source>
        <strain evidence="2 3">CBS 119918</strain>
    </source>
</reference>
<dbReference type="STRING" id="1182545.A0A072P774"/>
<dbReference type="AlphaFoldDB" id="A0A072P774"/>
<sequence length="728" mass="81156">MDNNPPEEGPFGPISEWDDFGAPATTDDLGANTAFQPNINNIYMGRPQDHPTYPAYPSRVHVSNDGSPVRGGQRQAGIPSQGHTFGEQAQSNTYPLSNYTYQQQLGGVSNQAFSGGHLGRDESPFDAPNSYGSNMLSSDQQMFHQWGQRQLVPVGIGSGYTQYPTVQSSIVAPTGNYSFGQQPYSNTLGAMRPPSGNMNFNNQTLGTATESLILPQSGVGEPNQAQQIMDMLNRPARLGARRPSPPGSGTRTSTPLRANTANTTEAPLGATRRSSQNIPDLTVPSRQTPSRPARSCATPTAEDVRNNVKLTAPRSNAYERFPANHPVSAEVVKMRTGWHSGLNHFAKYGDDEEPRLKYAMKLGRGRRPGGGKKGPDGKPEDAYSYDHPVPAAILPARLGLMSFMRHWPNHAWGQGIRLLMAEGVEPHQLWHNLPVVARHSKYAPRPWNYVQHVYSRETARMAFEQTGVKRVPKARGTKRNKSSDGVEPQGSGKKLKPNPERTTPPPSTEPRVDPSSPLTPLRETRDIQPRKRYLYVAPDSLTLEDYRYKLGHKKAVFLETVRRTMSVTDEVFARADPEFQVTHLENVMDAYTTRHARHLRIRNNLPKADALWKDDDQADCMMRALKQDRGYAQMVGESNEAYIYRLRIVVMKNLLTWMDNRIEEKQEELKKLFPAENDMEAEDEGADIYGEEDQEADWDAEMDPAGEEEQEEQPAQTEQAAGDDQAIE</sequence>
<feature type="compositionally biased region" description="Polar residues" evidence="1">
    <location>
        <begin position="247"/>
        <end position="265"/>
    </location>
</feature>
<feature type="region of interest" description="Disordered" evidence="1">
    <location>
        <begin position="362"/>
        <end position="384"/>
    </location>
</feature>
<comment type="caution">
    <text evidence="2">The sequence shown here is derived from an EMBL/GenBank/DDBJ whole genome shotgun (WGS) entry which is preliminary data.</text>
</comment>
<protein>
    <submittedName>
        <fullName evidence="2">Uncharacterized protein</fullName>
    </submittedName>
</protein>
<name>A0A072P774_9EURO</name>
<accession>A0A072P774</accession>
<feature type="region of interest" description="Disordered" evidence="1">
    <location>
        <begin position="465"/>
        <end position="525"/>
    </location>
</feature>
<feature type="region of interest" description="Disordered" evidence="1">
    <location>
        <begin position="1"/>
        <end position="91"/>
    </location>
</feature>
<feature type="region of interest" description="Disordered" evidence="1">
    <location>
        <begin position="237"/>
        <end position="301"/>
    </location>
</feature>
<dbReference type="HOGENOM" id="CLU_380360_0_0_1"/>
<evidence type="ECO:0000313" key="2">
    <source>
        <dbReference type="EMBL" id="KEF55128.1"/>
    </source>
</evidence>
<dbReference type="Proteomes" id="UP000027920">
    <property type="component" value="Unassembled WGS sequence"/>
</dbReference>
<gene>
    <name evidence="2" type="ORF">A1O9_08781</name>
</gene>
<feature type="region of interest" description="Disordered" evidence="1">
    <location>
        <begin position="673"/>
        <end position="728"/>
    </location>
</feature>
<dbReference type="VEuPathDB" id="FungiDB:A1O9_08781"/>
<feature type="compositionally biased region" description="Acidic residues" evidence="1">
    <location>
        <begin position="677"/>
        <end position="712"/>
    </location>
</feature>
<organism evidence="2 3">
    <name type="scientific">Exophiala aquamarina CBS 119918</name>
    <dbReference type="NCBI Taxonomy" id="1182545"/>
    <lineage>
        <taxon>Eukaryota</taxon>
        <taxon>Fungi</taxon>
        <taxon>Dikarya</taxon>
        <taxon>Ascomycota</taxon>
        <taxon>Pezizomycotina</taxon>
        <taxon>Eurotiomycetes</taxon>
        <taxon>Chaetothyriomycetidae</taxon>
        <taxon>Chaetothyriales</taxon>
        <taxon>Herpotrichiellaceae</taxon>
        <taxon>Exophiala</taxon>
    </lineage>
</organism>
<proteinExistence type="predicted"/>
<evidence type="ECO:0000313" key="3">
    <source>
        <dbReference type="Proteomes" id="UP000027920"/>
    </source>
</evidence>
<feature type="region of interest" description="Disordered" evidence="1">
    <location>
        <begin position="112"/>
        <end position="134"/>
    </location>
</feature>
<dbReference type="EMBL" id="AMGV01000008">
    <property type="protein sequence ID" value="KEF55128.1"/>
    <property type="molecule type" value="Genomic_DNA"/>
</dbReference>